<reference evidence="2" key="1">
    <citation type="journal article" date="2013" name="G3 (Bethesda)">
        <title>Comparative genomics of a plant-pathogenic fungus, Pyrenophora tritici-repentis, reveals transduplication and the impact of repeat elements on pathogenicity and population divergence.</title>
        <authorList>
            <person name="Manning V.A."/>
            <person name="Pandelova I."/>
            <person name="Dhillon B."/>
            <person name="Wilhelm L.J."/>
            <person name="Goodwin S.B."/>
            <person name="Berlin A.M."/>
            <person name="Figueroa M."/>
            <person name="Freitag M."/>
            <person name="Hane J.K."/>
            <person name="Henrissat B."/>
            <person name="Holman W.H."/>
            <person name="Kodira C.D."/>
            <person name="Martin J."/>
            <person name="Oliver R.P."/>
            <person name="Robbertse B."/>
            <person name="Schackwitz W."/>
            <person name="Schwartz D.C."/>
            <person name="Spatafora J.W."/>
            <person name="Turgeon B.G."/>
            <person name="Yandava C."/>
            <person name="Young S."/>
            <person name="Zhou S."/>
            <person name="Zeng Q."/>
            <person name="Grigoriev I.V."/>
            <person name="Ma L.-J."/>
            <person name="Ciuffetti L.M."/>
        </authorList>
    </citation>
    <scope>NUCLEOTIDE SEQUENCE [LARGE SCALE GENOMIC DNA]</scope>
    <source>
        <strain evidence="2">Pt-1C-BFP</strain>
    </source>
</reference>
<protein>
    <submittedName>
        <fullName evidence="1">Uncharacterized protein</fullName>
    </submittedName>
</protein>
<dbReference type="AlphaFoldDB" id="B2WIF9"/>
<gene>
    <name evidence="1" type="ORF">PTRG_09768</name>
</gene>
<dbReference type="eggNOG" id="ENOG502S9G7">
    <property type="taxonomic scope" value="Eukaryota"/>
</dbReference>
<dbReference type="InParanoid" id="B2WIF9"/>
<evidence type="ECO:0000313" key="2">
    <source>
        <dbReference type="Proteomes" id="UP000001471"/>
    </source>
</evidence>
<accession>B2WIF9</accession>
<organism evidence="1 2">
    <name type="scientific">Pyrenophora tritici-repentis (strain Pt-1C-BFP)</name>
    <name type="common">Wheat tan spot fungus</name>
    <name type="synonym">Drechslera tritici-repentis</name>
    <dbReference type="NCBI Taxonomy" id="426418"/>
    <lineage>
        <taxon>Eukaryota</taxon>
        <taxon>Fungi</taxon>
        <taxon>Dikarya</taxon>
        <taxon>Ascomycota</taxon>
        <taxon>Pezizomycotina</taxon>
        <taxon>Dothideomycetes</taxon>
        <taxon>Pleosporomycetidae</taxon>
        <taxon>Pleosporales</taxon>
        <taxon>Pleosporineae</taxon>
        <taxon>Pleosporaceae</taxon>
        <taxon>Pyrenophora</taxon>
    </lineage>
</organism>
<dbReference type="RefSeq" id="XP_001940100.2">
    <property type="nucleotide sequence ID" value="XM_001940065.2"/>
</dbReference>
<proteinExistence type="predicted"/>
<dbReference type="HOGENOM" id="CLU_105955_1_0_1"/>
<name>B2WIF9_PYRTR</name>
<dbReference type="Proteomes" id="UP000001471">
    <property type="component" value="Unassembled WGS sequence"/>
</dbReference>
<dbReference type="KEGG" id="ptrr:6348064"/>
<dbReference type="GeneID" id="6348064"/>
<dbReference type="EMBL" id="DS231626">
    <property type="protein sequence ID" value="EDU42819.1"/>
    <property type="molecule type" value="Genomic_DNA"/>
</dbReference>
<evidence type="ECO:0000313" key="1">
    <source>
        <dbReference type="EMBL" id="EDU42819.1"/>
    </source>
</evidence>
<sequence length="156" mass="17070">MSEAARKLASLSRKAETAASRFTGDTVQAVQIGCKKESGGFWNVNIASDHPIFDTKLLEVPAMLEIPLVICPLGTKSNNPADLDCPLAASLCISYAEDKKPLCSEHLEGVHMYIESLLDTYGEDGPEAAHEEISKEEFEEWFESYKETEAENGSAN</sequence>
<dbReference type="STRING" id="426418.B2WIF9"/>
<dbReference type="OMA" id="FETWFEN"/>